<dbReference type="InterPro" id="IPR038562">
    <property type="entry name" value="Ribosomal_eL34_C_sf"/>
</dbReference>
<evidence type="ECO:0000256" key="1">
    <source>
        <dbReference type="ARBA" id="ARBA00009875"/>
    </source>
</evidence>
<evidence type="ECO:0000313" key="6">
    <source>
        <dbReference type="Proteomes" id="UP000186804"/>
    </source>
</evidence>
<dbReference type="VEuPathDB" id="CryptoDB:cand_004700"/>
<comment type="caution">
    <text evidence="5">The sequence shown here is derived from an EMBL/GenBank/DDBJ whole genome shotgun (WGS) entry which is preliminary data.</text>
</comment>
<dbReference type="GO" id="GO:1990904">
    <property type="term" value="C:ribonucleoprotein complex"/>
    <property type="evidence" value="ECO:0007669"/>
    <property type="project" value="UniProtKB-KW"/>
</dbReference>
<dbReference type="Proteomes" id="UP000186804">
    <property type="component" value="Unassembled WGS sequence"/>
</dbReference>
<accession>A0A1J4MQD6</accession>
<dbReference type="Gene3D" id="6.20.370.70">
    <property type="match status" value="1"/>
</dbReference>
<protein>
    <submittedName>
        <fullName evidence="5">60s ribosomal protein L34</fullName>
    </submittedName>
</protein>
<feature type="compositionally biased region" description="Polar residues" evidence="4">
    <location>
        <begin position="125"/>
        <end position="138"/>
    </location>
</feature>
<dbReference type="EMBL" id="LRBS01000091">
    <property type="protein sequence ID" value="OII75109.1"/>
    <property type="molecule type" value="Genomic_DNA"/>
</dbReference>
<dbReference type="AlphaFoldDB" id="A0A1J4MQD6"/>
<gene>
    <name evidence="5" type="ORF">cand_004700</name>
</gene>
<name>A0A1J4MQD6_9CRYT</name>
<dbReference type="RefSeq" id="XP_067067379.1">
    <property type="nucleotide sequence ID" value="XM_067210713.1"/>
</dbReference>
<keyword evidence="2 5" id="KW-0689">Ribosomal protein</keyword>
<evidence type="ECO:0000256" key="2">
    <source>
        <dbReference type="ARBA" id="ARBA00022980"/>
    </source>
</evidence>
<sequence>MTERVTYRRRCRYNTVSNRVRIVKTPGGRNLVQNIGKVYSRPKCGDCKRPLPGLPACSPYELKHLKKRERTVSRAYGGSRCARCVRQRILRAFLLEEQKVVKSVIAEKEQQKKSVEEKLKVKKSASNSLKQSGISKKK</sequence>
<evidence type="ECO:0000256" key="4">
    <source>
        <dbReference type="SAM" id="MobiDB-lite"/>
    </source>
</evidence>
<reference evidence="5 6" key="1">
    <citation type="submission" date="2016-10" db="EMBL/GenBank/DDBJ databases">
        <title>Reductive evolution of mitochondrial metabolism and differential evolution of invasion-related proteins in Cryptosporidium.</title>
        <authorList>
            <person name="Liu S."/>
            <person name="Roellig D.M."/>
            <person name="Guo Y."/>
            <person name="Li N."/>
            <person name="Frace M.A."/>
            <person name="Tang K."/>
            <person name="Zhang L."/>
            <person name="Feng Y."/>
            <person name="Xiao L."/>
        </authorList>
    </citation>
    <scope>NUCLEOTIDE SEQUENCE [LARGE SCALE GENOMIC DNA]</scope>
    <source>
        <strain evidence="5">30847</strain>
    </source>
</reference>
<dbReference type="InterPro" id="IPR018065">
    <property type="entry name" value="Ribosomal_eL34_CS"/>
</dbReference>
<dbReference type="PROSITE" id="PS01145">
    <property type="entry name" value="RIBOSOMAL_L34E"/>
    <property type="match status" value="1"/>
</dbReference>
<evidence type="ECO:0000256" key="3">
    <source>
        <dbReference type="ARBA" id="ARBA00023274"/>
    </source>
</evidence>
<keyword evidence="6" id="KW-1185">Reference proteome</keyword>
<proteinExistence type="inferred from homology"/>
<dbReference type="GO" id="GO:0003735">
    <property type="term" value="F:structural constituent of ribosome"/>
    <property type="evidence" value="ECO:0007669"/>
    <property type="project" value="InterPro"/>
</dbReference>
<dbReference type="PRINTS" id="PR01250">
    <property type="entry name" value="RIBOSOMALL34"/>
</dbReference>
<dbReference type="InterPro" id="IPR008195">
    <property type="entry name" value="Ribosomal_eL34"/>
</dbReference>
<dbReference type="PANTHER" id="PTHR10759">
    <property type="entry name" value="60S RIBOSOMAL PROTEIN L34"/>
    <property type="match status" value="1"/>
</dbReference>
<dbReference type="Gene3D" id="6.20.340.10">
    <property type="match status" value="1"/>
</dbReference>
<dbReference type="GO" id="GO:0005840">
    <property type="term" value="C:ribosome"/>
    <property type="evidence" value="ECO:0007669"/>
    <property type="project" value="UniProtKB-KW"/>
</dbReference>
<evidence type="ECO:0000313" key="5">
    <source>
        <dbReference type="EMBL" id="OII75109.1"/>
    </source>
</evidence>
<dbReference type="OrthoDB" id="277449at2759"/>
<keyword evidence="3" id="KW-0687">Ribonucleoprotein</keyword>
<organism evidence="5 6">
    <name type="scientific">Cryptosporidium andersoni</name>
    <dbReference type="NCBI Taxonomy" id="117008"/>
    <lineage>
        <taxon>Eukaryota</taxon>
        <taxon>Sar</taxon>
        <taxon>Alveolata</taxon>
        <taxon>Apicomplexa</taxon>
        <taxon>Conoidasida</taxon>
        <taxon>Coccidia</taxon>
        <taxon>Eucoccidiorida</taxon>
        <taxon>Eimeriorina</taxon>
        <taxon>Cryptosporidiidae</taxon>
        <taxon>Cryptosporidium</taxon>
    </lineage>
</organism>
<dbReference type="Pfam" id="PF01199">
    <property type="entry name" value="Ribosomal_L34e"/>
    <property type="match status" value="1"/>
</dbReference>
<feature type="region of interest" description="Disordered" evidence="4">
    <location>
        <begin position="116"/>
        <end position="138"/>
    </location>
</feature>
<comment type="similarity">
    <text evidence="1">Belongs to the eukaryotic ribosomal protein eL34 family.</text>
</comment>
<dbReference type="GO" id="GO:0006412">
    <property type="term" value="P:translation"/>
    <property type="evidence" value="ECO:0007669"/>
    <property type="project" value="InterPro"/>
</dbReference>
<dbReference type="GeneID" id="92364655"/>